<sequence length="445" mass="45054">MASDLFSIGLSGLRASRAALDLTAQNISNAGTEGYIRRSLRVSEVGSAGTWLAPSDLTLSGVRIDGVTRNADLFRQAEVRRTGSDSARAAEELSGYENIEAALDQSGLFPAMTAFEAALQRLESNPVDPALRAGALEDARTVARSFNLASGSLDTLGEGLRFAATAGTQDVNTYAAELARVNLQLTRASAGSSDQTMLLDRRDALLQQIATQVGISTSYGPDQSVTVRIGGSTGPVLVTAGTTQSFAMTTAADGTISFTLAGSAVALSSGKLAGQAQGLIGVRDRKTELDSIADNLVTAANTAQANGVALDGSAGQPLFSGSGAGGITLALASGAGLATAPAGAGAGSRDPANLAALRNALGSAQVTDRIDGLMFGSASAAAARRTTADALDSIAGAARIALAEQAGVSLDDEAANLVRFQQAFQASGRVIQVASDLFDTLLAIR</sequence>
<dbReference type="SUPFAM" id="SSF64518">
    <property type="entry name" value="Phase 1 flagellin"/>
    <property type="match status" value="1"/>
</dbReference>
<evidence type="ECO:0000259" key="9">
    <source>
        <dbReference type="Pfam" id="PF22638"/>
    </source>
</evidence>
<keyword evidence="10" id="KW-0282">Flagellum</keyword>
<dbReference type="PANTHER" id="PTHR30033:SF2">
    <property type="entry name" value="FLAGELLAR HOOK PROTEIN"/>
    <property type="match status" value="1"/>
</dbReference>
<evidence type="ECO:0000259" key="8">
    <source>
        <dbReference type="Pfam" id="PF06429"/>
    </source>
</evidence>
<dbReference type="GO" id="GO:0005576">
    <property type="term" value="C:extracellular region"/>
    <property type="evidence" value="ECO:0007669"/>
    <property type="project" value="UniProtKB-SubCell"/>
</dbReference>
<dbReference type="AlphaFoldDB" id="A0A5B8S0U6"/>
<keyword evidence="6 7" id="KW-0975">Bacterial flagellum</keyword>
<evidence type="ECO:0000256" key="1">
    <source>
        <dbReference type="ARBA" id="ARBA00004365"/>
    </source>
</evidence>
<evidence type="ECO:0000256" key="3">
    <source>
        <dbReference type="ARBA" id="ARBA00009677"/>
    </source>
</evidence>
<dbReference type="InterPro" id="IPR002371">
    <property type="entry name" value="FlgK"/>
</dbReference>
<comment type="similarity">
    <text evidence="3 7">Belongs to the flagella basal body rod proteins family.</text>
</comment>
<dbReference type="OrthoDB" id="7181295at2"/>
<dbReference type="PANTHER" id="PTHR30033">
    <property type="entry name" value="FLAGELLAR HOOK-ASSOCIATED PROTEIN 1"/>
    <property type="match status" value="1"/>
</dbReference>
<feature type="domain" description="Flagellar hook-associated protein FlgK helical" evidence="9">
    <location>
        <begin position="97"/>
        <end position="319"/>
    </location>
</feature>
<evidence type="ECO:0000313" key="10">
    <source>
        <dbReference type="EMBL" id="QEA15169.1"/>
    </source>
</evidence>
<dbReference type="InterPro" id="IPR053927">
    <property type="entry name" value="FlgK_helical"/>
</dbReference>
<keyword evidence="10" id="KW-0966">Cell projection</keyword>
<evidence type="ECO:0000256" key="6">
    <source>
        <dbReference type="ARBA" id="ARBA00023143"/>
    </source>
</evidence>
<evidence type="ECO:0000256" key="2">
    <source>
        <dbReference type="ARBA" id="ARBA00004613"/>
    </source>
</evidence>
<dbReference type="EMBL" id="CP042345">
    <property type="protein sequence ID" value="QEA15169.1"/>
    <property type="molecule type" value="Genomic_DNA"/>
</dbReference>
<keyword evidence="11" id="KW-1185">Reference proteome</keyword>
<reference evidence="10 11" key="1">
    <citation type="journal article" date="2013" name="J. Microbiol. Biotechnol.">
        <title>Novosphingobium ginsenosidimutans sp. nov., with the ability to convert ginsenoside.</title>
        <authorList>
            <person name="Kim J.K."/>
            <person name="He D."/>
            <person name="Liu Q.M."/>
            <person name="Park H.Y."/>
            <person name="Jung M.S."/>
            <person name="Yoon M.H."/>
            <person name="Kim S.C."/>
            <person name="Im W.T."/>
        </authorList>
    </citation>
    <scope>NUCLEOTIDE SEQUENCE [LARGE SCALE GENOMIC DNA]</scope>
    <source>
        <strain evidence="10 11">FW-6</strain>
    </source>
</reference>
<gene>
    <name evidence="7 10" type="primary">flgK</name>
    <name evidence="10" type="ORF">FRF71_02895</name>
</gene>
<dbReference type="Pfam" id="PF06429">
    <property type="entry name" value="Flg_bbr_C"/>
    <property type="match status" value="1"/>
</dbReference>
<dbReference type="NCBIfam" id="TIGR02492">
    <property type="entry name" value="flgK_ends"/>
    <property type="match status" value="1"/>
</dbReference>
<dbReference type="Pfam" id="PF22638">
    <property type="entry name" value="FlgK_D1"/>
    <property type="match status" value="1"/>
</dbReference>
<keyword evidence="10" id="KW-0969">Cilium</keyword>
<comment type="subcellular location">
    <subcellularLocation>
        <location evidence="1 7">Bacterial flagellum</location>
    </subcellularLocation>
    <subcellularLocation>
        <location evidence="2 7">Secreted</location>
    </subcellularLocation>
</comment>
<evidence type="ECO:0000256" key="4">
    <source>
        <dbReference type="ARBA" id="ARBA00016244"/>
    </source>
</evidence>
<dbReference type="GO" id="GO:0005198">
    <property type="term" value="F:structural molecule activity"/>
    <property type="evidence" value="ECO:0007669"/>
    <property type="project" value="UniProtKB-UniRule"/>
</dbReference>
<name>A0A5B8S0U6_9SPHN</name>
<evidence type="ECO:0000256" key="7">
    <source>
        <dbReference type="RuleBase" id="RU362065"/>
    </source>
</evidence>
<feature type="domain" description="Flagellar basal-body/hook protein C-terminal" evidence="8">
    <location>
        <begin position="404"/>
        <end position="443"/>
    </location>
</feature>
<evidence type="ECO:0000313" key="11">
    <source>
        <dbReference type="Proteomes" id="UP000321172"/>
    </source>
</evidence>
<dbReference type="InterPro" id="IPR010930">
    <property type="entry name" value="Flg_bb/hook_C_dom"/>
</dbReference>
<dbReference type="PRINTS" id="PR01005">
    <property type="entry name" value="FLGHOOKAP1"/>
</dbReference>
<dbReference type="GO" id="GO:0044780">
    <property type="term" value="P:bacterial-type flagellum assembly"/>
    <property type="evidence" value="ECO:0007669"/>
    <property type="project" value="InterPro"/>
</dbReference>
<proteinExistence type="inferred from homology"/>
<organism evidence="10 11">
    <name type="scientific">Novosphingobium ginsenosidimutans</name>
    <dbReference type="NCBI Taxonomy" id="1176536"/>
    <lineage>
        <taxon>Bacteria</taxon>
        <taxon>Pseudomonadati</taxon>
        <taxon>Pseudomonadota</taxon>
        <taxon>Alphaproteobacteria</taxon>
        <taxon>Sphingomonadales</taxon>
        <taxon>Sphingomonadaceae</taxon>
        <taxon>Novosphingobium</taxon>
    </lineage>
</organism>
<accession>A0A5B8S0U6</accession>
<dbReference type="Proteomes" id="UP000321172">
    <property type="component" value="Chromosome"/>
</dbReference>
<dbReference type="GO" id="GO:0009424">
    <property type="term" value="C:bacterial-type flagellum hook"/>
    <property type="evidence" value="ECO:0007669"/>
    <property type="project" value="UniProtKB-UniRule"/>
</dbReference>
<evidence type="ECO:0000256" key="5">
    <source>
        <dbReference type="ARBA" id="ARBA00022525"/>
    </source>
</evidence>
<keyword evidence="5 7" id="KW-0964">Secreted</keyword>
<protein>
    <recommendedName>
        <fullName evidence="4 7">Flagellar hook-associated protein 1</fullName>
        <shortName evidence="7">HAP1</shortName>
    </recommendedName>
</protein>
<dbReference type="KEGG" id="ngf:FRF71_02895"/>
<dbReference type="RefSeq" id="WP_147089150.1">
    <property type="nucleotide sequence ID" value="NZ_BAABJD010000002.1"/>
</dbReference>